<reference evidence="3" key="1">
    <citation type="submission" date="2018-01" db="EMBL/GenBank/DDBJ databases">
        <authorList>
            <person name="Yu X.-D."/>
        </authorList>
    </citation>
    <scope>NUCLEOTIDE SEQUENCE</scope>
    <source>
        <strain evidence="3">ZX-21</strain>
    </source>
</reference>
<feature type="chain" id="PRO_5015447229" evidence="1">
    <location>
        <begin position="24"/>
        <end position="336"/>
    </location>
</feature>
<accession>A0A2S4HH86</accession>
<evidence type="ECO:0000313" key="3">
    <source>
        <dbReference type="EMBL" id="POP53355.1"/>
    </source>
</evidence>
<gene>
    <name evidence="3" type="ORF">C0068_06855</name>
</gene>
<comment type="caution">
    <text evidence="3">The sequence shown here is derived from an EMBL/GenBank/DDBJ whole genome shotgun (WGS) entry which is preliminary data.</text>
</comment>
<dbReference type="PANTHER" id="PTHR37089:SF4">
    <property type="entry name" value="EXPORTED PROTEIN"/>
    <property type="match status" value="1"/>
</dbReference>
<protein>
    <submittedName>
        <fullName evidence="3">Protein U</fullName>
    </submittedName>
</protein>
<evidence type="ECO:0000256" key="1">
    <source>
        <dbReference type="SAM" id="SignalP"/>
    </source>
</evidence>
<dbReference type="Proteomes" id="UP000237222">
    <property type="component" value="Unassembled WGS sequence"/>
</dbReference>
<dbReference type="OrthoDB" id="8588792at2"/>
<organism evidence="3 4">
    <name type="scientific">Zhongshania marina</name>
    <dbReference type="NCBI Taxonomy" id="2304603"/>
    <lineage>
        <taxon>Bacteria</taxon>
        <taxon>Pseudomonadati</taxon>
        <taxon>Pseudomonadota</taxon>
        <taxon>Gammaproteobacteria</taxon>
        <taxon>Cellvibrionales</taxon>
        <taxon>Spongiibacteraceae</taxon>
        <taxon>Zhongshania</taxon>
    </lineage>
</organism>
<evidence type="ECO:0000259" key="2">
    <source>
        <dbReference type="Pfam" id="PF05229"/>
    </source>
</evidence>
<dbReference type="AlphaFoldDB" id="A0A2S4HH86"/>
<feature type="signal peptide" evidence="1">
    <location>
        <begin position="1"/>
        <end position="23"/>
    </location>
</feature>
<dbReference type="PANTHER" id="PTHR37089">
    <property type="entry name" value="PROTEIN U-RELATED"/>
    <property type="match status" value="1"/>
</dbReference>
<dbReference type="InterPro" id="IPR053167">
    <property type="entry name" value="Spore_coat_component"/>
</dbReference>
<dbReference type="RefSeq" id="WP_103683751.1">
    <property type="nucleotide sequence ID" value="NZ_PQGG01000016.1"/>
</dbReference>
<proteinExistence type="predicted"/>
<dbReference type="Pfam" id="PF05229">
    <property type="entry name" value="SCPU"/>
    <property type="match status" value="2"/>
</dbReference>
<feature type="domain" description="Spore coat protein U/FanG" evidence="2">
    <location>
        <begin position="201"/>
        <end position="333"/>
    </location>
</feature>
<sequence>MTAHYIKAVLLAVFIALPTAAQAATTCSASMTNVNFGGSDPFTGWTGVTATINYQCTTSGLSLLAAARAKLCFGIGSGDQGSGSTIVPRRMTSGANELRFNLYQDAGHSLVWPRVVEGTDKYEVDLEYSVPLLGGSGSGSVTVYGDIISGQNTAIPGSYSNSFSGIDAFMVFRANAGVVIFYPSWPTSCTSGGASSGIASFPFTASATVEASCNPSFSVQNISFGTQGILSSNIDTTAIIAPQCTNTTPYQIGLDNGQNATGNTRRMHNGAGKYVSYELYRDAARSQRWGDTLNSDTLADIGTGSAQAQSVYARTAPQITPPQGTYSDTVTVTIYY</sequence>
<evidence type="ECO:0000313" key="4">
    <source>
        <dbReference type="Proteomes" id="UP000237222"/>
    </source>
</evidence>
<dbReference type="EMBL" id="PQGG01000016">
    <property type="protein sequence ID" value="POP53355.1"/>
    <property type="molecule type" value="Genomic_DNA"/>
</dbReference>
<dbReference type="SMART" id="SM00972">
    <property type="entry name" value="SCPU"/>
    <property type="match status" value="2"/>
</dbReference>
<keyword evidence="1" id="KW-0732">Signal</keyword>
<feature type="domain" description="Spore coat protein U/FanG" evidence="2">
    <location>
        <begin position="19"/>
        <end position="162"/>
    </location>
</feature>
<name>A0A2S4HH86_9GAMM</name>
<dbReference type="InterPro" id="IPR007893">
    <property type="entry name" value="Spore_coat_U/FanG"/>
</dbReference>